<sequence>MKRRSKKSKIELPDSILSIIFSKLGLKDLVKTSTLSKQWRHELGLRIDLNFDLHNMFNLEYNTIQESHKSLPLFKGFQSEFVTRLDQFMLHYQGAIIRSVRVNFPLDTKHSVVIDRVISKGIAKGSERIELLFSNETIDPIRYLERKESYRFSSTLLSKTDSLTYLHLPPCSI</sequence>
<name>A0A072U372_MEDTR</name>
<dbReference type="Pfam" id="PF00646">
    <property type="entry name" value="F-box"/>
    <property type="match status" value="1"/>
</dbReference>
<dbReference type="InterPro" id="IPR036047">
    <property type="entry name" value="F-box-like_dom_sf"/>
</dbReference>
<reference evidence="3" key="3">
    <citation type="submission" date="2015-04" db="UniProtKB">
        <authorList>
            <consortium name="EnsemblPlants"/>
        </authorList>
    </citation>
    <scope>IDENTIFICATION</scope>
    <source>
        <strain evidence="3">cv. Jemalong A17</strain>
    </source>
</reference>
<accession>A0A072U372</accession>
<evidence type="ECO:0000313" key="2">
    <source>
        <dbReference type="EMBL" id="KEH23806.1"/>
    </source>
</evidence>
<dbReference type="EnsemblPlants" id="KEH23806">
    <property type="protein sequence ID" value="KEH23806"/>
    <property type="gene ID" value="MTR_7g095390"/>
</dbReference>
<feature type="domain" description="F-box" evidence="1">
    <location>
        <begin position="11"/>
        <end position="41"/>
    </location>
</feature>
<dbReference type="HOGENOM" id="CLU_1549902_0_0_1"/>
<dbReference type="PANTHER" id="PTHR34145:SF28">
    <property type="entry name" value="F-BOX DOMAIN-CONTAINING PROTEIN"/>
    <property type="match status" value="1"/>
</dbReference>
<dbReference type="InterPro" id="IPR001810">
    <property type="entry name" value="F-box_dom"/>
</dbReference>
<dbReference type="InterPro" id="IPR053772">
    <property type="entry name" value="At1g61320/At1g61330-like"/>
</dbReference>
<dbReference type="SUPFAM" id="SSF81383">
    <property type="entry name" value="F-box domain"/>
    <property type="match status" value="1"/>
</dbReference>
<dbReference type="Proteomes" id="UP000002051">
    <property type="component" value="Unassembled WGS sequence"/>
</dbReference>
<evidence type="ECO:0000313" key="4">
    <source>
        <dbReference type="Proteomes" id="UP000002051"/>
    </source>
</evidence>
<dbReference type="AlphaFoldDB" id="A0A072U372"/>
<dbReference type="PANTHER" id="PTHR34145">
    <property type="entry name" value="OS02G0105600 PROTEIN"/>
    <property type="match status" value="1"/>
</dbReference>
<organism evidence="2 4">
    <name type="scientific">Medicago truncatula</name>
    <name type="common">Barrel medic</name>
    <name type="synonym">Medicago tribuloides</name>
    <dbReference type="NCBI Taxonomy" id="3880"/>
    <lineage>
        <taxon>Eukaryota</taxon>
        <taxon>Viridiplantae</taxon>
        <taxon>Streptophyta</taxon>
        <taxon>Embryophyta</taxon>
        <taxon>Tracheophyta</taxon>
        <taxon>Spermatophyta</taxon>
        <taxon>Magnoliopsida</taxon>
        <taxon>eudicotyledons</taxon>
        <taxon>Gunneridae</taxon>
        <taxon>Pentapetalae</taxon>
        <taxon>rosids</taxon>
        <taxon>fabids</taxon>
        <taxon>Fabales</taxon>
        <taxon>Fabaceae</taxon>
        <taxon>Papilionoideae</taxon>
        <taxon>50 kb inversion clade</taxon>
        <taxon>NPAAA clade</taxon>
        <taxon>Hologalegina</taxon>
        <taxon>IRL clade</taxon>
        <taxon>Trifolieae</taxon>
        <taxon>Medicago</taxon>
    </lineage>
</organism>
<dbReference type="Gene3D" id="1.20.1280.50">
    <property type="match status" value="1"/>
</dbReference>
<gene>
    <name evidence="2" type="ordered locus">MTR_7g095390</name>
</gene>
<reference evidence="2 4" key="1">
    <citation type="journal article" date="2011" name="Nature">
        <title>The Medicago genome provides insight into the evolution of rhizobial symbioses.</title>
        <authorList>
            <person name="Young N.D."/>
            <person name="Debelle F."/>
            <person name="Oldroyd G.E."/>
            <person name="Geurts R."/>
            <person name="Cannon S.B."/>
            <person name="Udvardi M.K."/>
            <person name="Benedito V.A."/>
            <person name="Mayer K.F."/>
            <person name="Gouzy J."/>
            <person name="Schoof H."/>
            <person name="Van de Peer Y."/>
            <person name="Proost S."/>
            <person name="Cook D.R."/>
            <person name="Meyers B.C."/>
            <person name="Spannagl M."/>
            <person name="Cheung F."/>
            <person name="De Mita S."/>
            <person name="Krishnakumar V."/>
            <person name="Gundlach H."/>
            <person name="Zhou S."/>
            <person name="Mudge J."/>
            <person name="Bharti A.K."/>
            <person name="Murray J.D."/>
            <person name="Naoumkina M.A."/>
            <person name="Rosen B."/>
            <person name="Silverstein K.A."/>
            <person name="Tang H."/>
            <person name="Rombauts S."/>
            <person name="Zhao P.X."/>
            <person name="Zhou P."/>
            <person name="Barbe V."/>
            <person name="Bardou P."/>
            <person name="Bechner M."/>
            <person name="Bellec A."/>
            <person name="Berger A."/>
            <person name="Berges H."/>
            <person name="Bidwell S."/>
            <person name="Bisseling T."/>
            <person name="Choisne N."/>
            <person name="Couloux A."/>
            <person name="Denny R."/>
            <person name="Deshpande S."/>
            <person name="Dai X."/>
            <person name="Doyle J.J."/>
            <person name="Dudez A.M."/>
            <person name="Farmer A.D."/>
            <person name="Fouteau S."/>
            <person name="Franken C."/>
            <person name="Gibelin C."/>
            <person name="Gish J."/>
            <person name="Goldstein S."/>
            <person name="Gonzalez A.J."/>
            <person name="Green P.J."/>
            <person name="Hallab A."/>
            <person name="Hartog M."/>
            <person name="Hua A."/>
            <person name="Humphray S.J."/>
            <person name="Jeong D.H."/>
            <person name="Jing Y."/>
            <person name="Jocker A."/>
            <person name="Kenton S.M."/>
            <person name="Kim D.J."/>
            <person name="Klee K."/>
            <person name="Lai H."/>
            <person name="Lang C."/>
            <person name="Lin S."/>
            <person name="Macmil S.L."/>
            <person name="Magdelenat G."/>
            <person name="Matthews L."/>
            <person name="McCorrison J."/>
            <person name="Monaghan E.L."/>
            <person name="Mun J.H."/>
            <person name="Najar F.Z."/>
            <person name="Nicholson C."/>
            <person name="Noirot C."/>
            <person name="O'Bleness M."/>
            <person name="Paule C.R."/>
            <person name="Poulain J."/>
            <person name="Prion F."/>
            <person name="Qin B."/>
            <person name="Qu C."/>
            <person name="Retzel E.F."/>
            <person name="Riddle C."/>
            <person name="Sallet E."/>
            <person name="Samain S."/>
            <person name="Samson N."/>
            <person name="Sanders I."/>
            <person name="Saurat O."/>
            <person name="Scarpelli C."/>
            <person name="Schiex T."/>
            <person name="Segurens B."/>
            <person name="Severin A.J."/>
            <person name="Sherrier D.J."/>
            <person name="Shi R."/>
            <person name="Sims S."/>
            <person name="Singer S.R."/>
            <person name="Sinharoy S."/>
            <person name="Sterck L."/>
            <person name="Viollet A."/>
            <person name="Wang B.B."/>
            <person name="Wang K."/>
            <person name="Wang M."/>
            <person name="Wang X."/>
            <person name="Warfsmann J."/>
            <person name="Weissenbach J."/>
            <person name="White D.D."/>
            <person name="White J.D."/>
            <person name="Wiley G.B."/>
            <person name="Wincker P."/>
            <person name="Xing Y."/>
            <person name="Yang L."/>
            <person name="Yao Z."/>
            <person name="Ying F."/>
            <person name="Zhai J."/>
            <person name="Zhou L."/>
            <person name="Zuber A."/>
            <person name="Denarie J."/>
            <person name="Dixon R.A."/>
            <person name="May G.D."/>
            <person name="Schwartz D.C."/>
            <person name="Rogers J."/>
            <person name="Quetier F."/>
            <person name="Town C.D."/>
            <person name="Roe B.A."/>
        </authorList>
    </citation>
    <scope>NUCLEOTIDE SEQUENCE [LARGE SCALE GENOMIC DNA]</scope>
    <source>
        <strain evidence="2">A17</strain>
        <strain evidence="3 4">cv. Jemalong A17</strain>
    </source>
</reference>
<keyword evidence="4" id="KW-1185">Reference proteome</keyword>
<evidence type="ECO:0000313" key="3">
    <source>
        <dbReference type="EnsemblPlants" id="KEH23806"/>
    </source>
</evidence>
<dbReference type="EMBL" id="CM001223">
    <property type="protein sequence ID" value="KEH23806.1"/>
    <property type="molecule type" value="Genomic_DNA"/>
</dbReference>
<reference evidence="2 4" key="2">
    <citation type="journal article" date="2014" name="BMC Genomics">
        <title>An improved genome release (version Mt4.0) for the model legume Medicago truncatula.</title>
        <authorList>
            <person name="Tang H."/>
            <person name="Krishnakumar V."/>
            <person name="Bidwell S."/>
            <person name="Rosen B."/>
            <person name="Chan A."/>
            <person name="Zhou S."/>
            <person name="Gentzbittel L."/>
            <person name="Childs K.L."/>
            <person name="Yandell M."/>
            <person name="Gundlach H."/>
            <person name="Mayer K.F."/>
            <person name="Schwartz D.C."/>
            <person name="Town C.D."/>
        </authorList>
    </citation>
    <scope>GENOME REANNOTATION</scope>
    <source>
        <strain evidence="2">A17</strain>
        <strain evidence="3 4">cv. Jemalong A17</strain>
    </source>
</reference>
<protein>
    <submittedName>
        <fullName evidence="2">F-box protein</fullName>
    </submittedName>
</protein>
<proteinExistence type="predicted"/>
<evidence type="ECO:0000259" key="1">
    <source>
        <dbReference type="Pfam" id="PF00646"/>
    </source>
</evidence>